<dbReference type="InterPro" id="IPR000868">
    <property type="entry name" value="Isochorismatase-like_dom"/>
</dbReference>
<dbReference type="Proteomes" id="UP000516105">
    <property type="component" value="Chromosome"/>
</dbReference>
<protein>
    <submittedName>
        <fullName evidence="3">Isochorismatase family protein</fullName>
    </submittedName>
</protein>
<dbReference type="Gene3D" id="3.40.50.850">
    <property type="entry name" value="Isochorismatase-like"/>
    <property type="match status" value="1"/>
</dbReference>
<dbReference type="EMBL" id="CP060782">
    <property type="protein sequence ID" value="QNP46447.1"/>
    <property type="molecule type" value="Genomic_DNA"/>
</dbReference>
<organism evidence="3 4">
    <name type="scientific">Sphingomonas sediminicola</name>
    <dbReference type="NCBI Taxonomy" id="386874"/>
    <lineage>
        <taxon>Bacteria</taxon>
        <taxon>Pseudomonadati</taxon>
        <taxon>Pseudomonadota</taxon>
        <taxon>Alphaproteobacteria</taxon>
        <taxon>Sphingomonadales</taxon>
        <taxon>Sphingomonadaceae</taxon>
        <taxon>Sphingomonas</taxon>
    </lineage>
</organism>
<evidence type="ECO:0000256" key="1">
    <source>
        <dbReference type="ARBA" id="ARBA00022801"/>
    </source>
</evidence>
<dbReference type="PANTHER" id="PTHR43540:SF1">
    <property type="entry name" value="ISOCHORISMATASE HYDROLASE"/>
    <property type="match status" value="1"/>
</dbReference>
<proteinExistence type="predicted"/>
<name>A0ABX6T996_9SPHN</name>
<reference evidence="3 4" key="1">
    <citation type="submission" date="2020-08" db="EMBL/GenBank/DDBJ databases">
        <title>Genome sequence of Sphingomonas sediminicola KACC 15039T.</title>
        <authorList>
            <person name="Hyun D.-W."/>
            <person name="Bae J.-W."/>
        </authorList>
    </citation>
    <scope>NUCLEOTIDE SEQUENCE [LARGE SCALE GENOMIC DNA]</scope>
    <source>
        <strain evidence="3 4">KACC 15039</strain>
    </source>
</reference>
<dbReference type="InterPro" id="IPR050272">
    <property type="entry name" value="Isochorismatase-like_hydrls"/>
</dbReference>
<dbReference type="SUPFAM" id="SSF52499">
    <property type="entry name" value="Isochorismatase-like hydrolases"/>
    <property type="match status" value="1"/>
</dbReference>
<accession>A0ABX6T996</accession>
<dbReference type="RefSeq" id="WP_187709400.1">
    <property type="nucleotide sequence ID" value="NZ_CP060782.1"/>
</dbReference>
<evidence type="ECO:0000313" key="3">
    <source>
        <dbReference type="EMBL" id="QNP46447.1"/>
    </source>
</evidence>
<gene>
    <name evidence="3" type="ORF">H9L14_04580</name>
</gene>
<dbReference type="Pfam" id="PF00857">
    <property type="entry name" value="Isochorismatase"/>
    <property type="match status" value="1"/>
</dbReference>
<sequence>MSVHGRDLEKDYAASGFGGSLPRGRRPALLLVDWARGYFEDGSPLRAPVERCREVAADLAAEARRRDVPLVFTRVEYPLDRNAEPARLFRRKIAGLTCWEVGNPLGDFTPELAPKDGDLIVTKQFPSAFFGTDLAQQLHGRGVDTVLVAGLTTSGCVRATALDALCHGFAPLVVSDACGDRDPKVHEANLFDLQAKYADVITAAQARDYLASLS</sequence>
<dbReference type="InterPro" id="IPR036380">
    <property type="entry name" value="Isochorismatase-like_sf"/>
</dbReference>
<keyword evidence="1" id="KW-0378">Hydrolase</keyword>
<dbReference type="PANTHER" id="PTHR43540">
    <property type="entry name" value="PEROXYUREIDOACRYLATE/UREIDOACRYLATE AMIDOHYDROLASE-RELATED"/>
    <property type="match status" value="1"/>
</dbReference>
<evidence type="ECO:0000259" key="2">
    <source>
        <dbReference type="Pfam" id="PF00857"/>
    </source>
</evidence>
<keyword evidence="4" id="KW-1185">Reference proteome</keyword>
<feature type="domain" description="Isochorismatase-like" evidence="2">
    <location>
        <begin position="28"/>
        <end position="205"/>
    </location>
</feature>
<evidence type="ECO:0000313" key="4">
    <source>
        <dbReference type="Proteomes" id="UP000516105"/>
    </source>
</evidence>